<dbReference type="EMBL" id="AAMT01000009">
    <property type="protein sequence ID" value="EAQ12252.1"/>
    <property type="molecule type" value="Genomic_DNA"/>
</dbReference>
<comment type="caution">
    <text evidence="1">The sequence shown here is derived from an EMBL/GenBank/DDBJ whole genome shotgun (WGS) entry which is preliminary data.</text>
</comment>
<keyword evidence="2" id="KW-1185">Reference proteome</keyword>
<dbReference type="HOGENOM" id="CLU_147287_2_1_5"/>
<accession>A3VHR1</accession>
<proteinExistence type="predicted"/>
<dbReference type="STRING" id="314271.RB2654_08602"/>
<evidence type="ECO:0008006" key="3">
    <source>
        <dbReference type="Google" id="ProtNLM"/>
    </source>
</evidence>
<protein>
    <recommendedName>
        <fullName evidence="3">SnoaL-like domain-containing protein</fullName>
    </recommendedName>
</protein>
<reference evidence="1 2" key="1">
    <citation type="journal article" date="2010" name="J. Bacteriol.">
        <title>Genome sequences of Pelagibaca bermudensis HTCC2601T and Maritimibacter alkaliphilus HTCC2654T, the type strains of two marine Roseobacter genera.</title>
        <authorList>
            <person name="Thrash J.C."/>
            <person name="Cho J.C."/>
            <person name="Ferriera S."/>
            <person name="Johnson J."/>
            <person name="Vergin K.L."/>
            <person name="Giovannoni S.J."/>
        </authorList>
    </citation>
    <scope>NUCLEOTIDE SEQUENCE [LARGE SCALE GENOMIC DNA]</scope>
    <source>
        <strain evidence="1 2">HTCC2654</strain>
    </source>
</reference>
<dbReference type="eggNOG" id="ENOG50334K7">
    <property type="taxonomic scope" value="Bacteria"/>
</dbReference>
<evidence type="ECO:0000313" key="2">
    <source>
        <dbReference type="Proteomes" id="UP000002931"/>
    </source>
</evidence>
<gene>
    <name evidence="1" type="ORF">RB2654_08602</name>
</gene>
<dbReference type="Proteomes" id="UP000002931">
    <property type="component" value="Unassembled WGS sequence"/>
</dbReference>
<dbReference type="RefSeq" id="WP_008330567.1">
    <property type="nucleotide sequence ID" value="NZ_CH902578.1"/>
</dbReference>
<dbReference type="OrthoDB" id="7860141at2"/>
<sequence length="121" mass="12712">MTRIARSPDCGNSPKNQTTEAIALALMGVGALDDGLLAEGASWDRFGAGITGRDAIQAARAEAPDHDWIEISEVVSHGKAGSVSGRLQRAGEAPRIFCHVIRFTSASARQIAQIVSFDHAG</sequence>
<organism evidence="1 2">
    <name type="scientific">Maritimibacter alkaliphilus HTCC2654</name>
    <dbReference type="NCBI Taxonomy" id="314271"/>
    <lineage>
        <taxon>Bacteria</taxon>
        <taxon>Pseudomonadati</taxon>
        <taxon>Pseudomonadota</taxon>
        <taxon>Alphaproteobacteria</taxon>
        <taxon>Rhodobacterales</taxon>
        <taxon>Roseobacteraceae</taxon>
        <taxon>Maritimibacter</taxon>
    </lineage>
</organism>
<name>A3VHR1_9RHOB</name>
<dbReference type="AlphaFoldDB" id="A3VHR1"/>
<dbReference type="Gene3D" id="3.10.450.50">
    <property type="match status" value="1"/>
</dbReference>
<evidence type="ECO:0000313" key="1">
    <source>
        <dbReference type="EMBL" id="EAQ12252.1"/>
    </source>
</evidence>